<dbReference type="PIRSF" id="PIRSF006076">
    <property type="entry name" value="OM_assembly_OMP85"/>
    <property type="match status" value="1"/>
</dbReference>
<dbReference type="PANTHER" id="PTHR12815">
    <property type="entry name" value="SORTING AND ASSEMBLY MACHINERY SAMM50 PROTEIN FAMILY MEMBER"/>
    <property type="match status" value="1"/>
</dbReference>
<dbReference type="GO" id="GO:0043165">
    <property type="term" value="P:Gram-negative-bacterium-type cell outer membrane assembly"/>
    <property type="evidence" value="ECO:0007669"/>
    <property type="project" value="UniProtKB-UniRule"/>
</dbReference>
<protein>
    <recommendedName>
        <fullName evidence="8 9">Outer membrane protein assembly factor BamA</fullName>
    </recommendedName>
</protein>
<evidence type="ECO:0000256" key="8">
    <source>
        <dbReference type="HAMAP-Rule" id="MF_01430"/>
    </source>
</evidence>
<feature type="chain" id="PRO_5021053697" description="Outer membrane protein assembly factor BamA" evidence="8">
    <location>
        <begin position="21"/>
        <end position="801"/>
    </location>
</feature>
<sequence precursor="true">MLIKKICIYFFMFFSVSVFAENTRIVKYIEFEGLENTSKHEALQNITFKVGSKISQNDVKDSIKSLFKTGKFEDIKVVFSTQKIIFNVYERPIISSVFIFGNNIINSTLLDKYLTELNMKKGDILSAFTENIFIKTIKDFYYNIGRYKFNVKILKKFGTNNTVDLQIIIDEGLPIKVNKIKIFGAKKVSENKIISFFKLKSRSSWWNFFHKTTYSPQELENDLNRLNKFYLNQGYFYFNIDTKKVHYFKDKNFVDIEIYISEGEKYKISDIFINGELLEYRPLISNIININRNELYNKEKINSILNKIKRFLSEHGYIDSEIIVIPEINHEKKKIILNFNINIKKKFFVKRIFFQGNELTKDKVLRRLIKQIEGKYFNLKLIESGKELLENTKYFNNVEIIQKKISPDSNKVNITYKVKEQPTGSINFGLGYGIDSGLSFNTAFSQDNIFGSGNSLNFSVVKNKNQKYTDISINYPYFFFDKTDLNTRFFYNDFKYNLNTISNLTKNTYGFESNLGFAIDDVNKVNFGLGYSHNGVVHTEKKIEDSFLNKKLLLNKHLFKNSLVNDFTLNYSWIYNTFKYIYFPISGNQTYITGKNTIPGSDNSFYKIILDSEQYIPLDKEKNFIFLSHVHMGIGDSLNKDKLPFYENFYANSVNNIRGFRSNTIGPKTIYDNTDLENCIGYKNNNICESIDSIGGNATFSTNLELITPIPFLDEVYSKFFRSSIFFDVGNIWDTKLNNINRMNLSNYLKNNILDDLYSSFGLSLQWFSPIGPLVFSYAIPVQKNKHHQLEAFQFNIGKNW</sequence>
<evidence type="ECO:0000256" key="4">
    <source>
        <dbReference type="ARBA" id="ARBA00022729"/>
    </source>
</evidence>
<keyword evidence="3 8" id="KW-0812">Transmembrane</keyword>
<keyword evidence="4 8" id="KW-0732">Signal</keyword>
<feature type="domain" description="POTRA" evidence="10">
    <location>
        <begin position="175"/>
        <end position="263"/>
    </location>
</feature>
<evidence type="ECO:0000313" key="11">
    <source>
        <dbReference type="EMBL" id="QCI22107.1"/>
    </source>
</evidence>
<keyword evidence="5 8" id="KW-0677">Repeat</keyword>
<feature type="domain" description="POTRA" evidence="10">
    <location>
        <begin position="266"/>
        <end position="344"/>
    </location>
</feature>
<evidence type="ECO:0000256" key="6">
    <source>
        <dbReference type="ARBA" id="ARBA00023136"/>
    </source>
</evidence>
<dbReference type="OrthoDB" id="9803054at2"/>
<evidence type="ECO:0000256" key="9">
    <source>
        <dbReference type="NCBIfam" id="TIGR03303"/>
    </source>
</evidence>
<evidence type="ECO:0000256" key="2">
    <source>
        <dbReference type="ARBA" id="ARBA00022452"/>
    </source>
</evidence>
<dbReference type="HAMAP" id="MF_01430">
    <property type="entry name" value="OM_assembly_BamA"/>
    <property type="match status" value="1"/>
</dbReference>
<comment type="similarity">
    <text evidence="8">Belongs to the BamA family.</text>
</comment>
<keyword evidence="7 8" id="KW-0998">Cell outer membrane</keyword>
<dbReference type="InterPro" id="IPR039910">
    <property type="entry name" value="D15-like"/>
</dbReference>
<dbReference type="PANTHER" id="PTHR12815:SF23">
    <property type="entry name" value="OUTER MEMBRANE PROTEIN ASSEMBLY FACTOR BAMA"/>
    <property type="match status" value="1"/>
</dbReference>
<dbReference type="EMBL" id="CP034870">
    <property type="protein sequence ID" value="QCI22107.1"/>
    <property type="molecule type" value="Genomic_DNA"/>
</dbReference>
<comment type="subunit">
    <text evidence="8">Part of the Bam complex, which is composed of the outer membrane protein BamA, and four lipoproteins BamB, BamC, BamD and BamE.</text>
</comment>
<dbReference type="InterPro" id="IPR034746">
    <property type="entry name" value="POTRA"/>
</dbReference>
<dbReference type="Gene3D" id="2.40.160.50">
    <property type="entry name" value="membrane protein fhac: a member of the omp85/tpsb transporter family"/>
    <property type="match status" value="1"/>
</dbReference>
<feature type="domain" description="POTRA" evidence="10">
    <location>
        <begin position="24"/>
        <end position="91"/>
    </location>
</feature>
<dbReference type="Pfam" id="PF07244">
    <property type="entry name" value="POTRA"/>
    <property type="match status" value="4"/>
</dbReference>
<evidence type="ECO:0000256" key="5">
    <source>
        <dbReference type="ARBA" id="ARBA00022737"/>
    </source>
</evidence>
<dbReference type="InterPro" id="IPR023707">
    <property type="entry name" value="OM_assembly_BamA"/>
</dbReference>
<dbReference type="GO" id="GO:0051205">
    <property type="term" value="P:protein insertion into membrane"/>
    <property type="evidence" value="ECO:0007669"/>
    <property type="project" value="UniProtKB-UniRule"/>
</dbReference>
<gene>
    <name evidence="8 11" type="primary">bamA</name>
    <name evidence="11" type="ORF">D9V70_01215</name>
</gene>
<keyword evidence="2 8" id="KW-1134">Transmembrane beta strand</keyword>
<dbReference type="Pfam" id="PF01103">
    <property type="entry name" value="Omp85"/>
    <property type="match status" value="1"/>
</dbReference>
<accession>A0A4D6Y072</accession>
<reference evidence="11 12" key="1">
    <citation type="submission" date="2018-12" db="EMBL/GenBank/DDBJ databases">
        <authorList>
            <person name="Chong R.A."/>
        </authorList>
    </citation>
    <scope>NUCLEOTIDE SEQUENCE [LARGE SCALE GENOMIC DNA]</scope>
    <source>
        <strain evidence="11 12">Lps</strain>
    </source>
</reference>
<comment type="subcellular location">
    <subcellularLocation>
        <location evidence="8">Cell outer membrane</location>
    </subcellularLocation>
    <subcellularLocation>
        <location evidence="1">Membrane</location>
    </subcellularLocation>
</comment>
<dbReference type="AlphaFoldDB" id="A0A4D6Y072"/>
<feature type="signal peptide" evidence="8">
    <location>
        <begin position="1"/>
        <end position="20"/>
    </location>
</feature>
<evidence type="ECO:0000256" key="3">
    <source>
        <dbReference type="ARBA" id="ARBA00022692"/>
    </source>
</evidence>
<evidence type="ECO:0000259" key="10">
    <source>
        <dbReference type="PROSITE" id="PS51779"/>
    </source>
</evidence>
<evidence type="ECO:0000256" key="1">
    <source>
        <dbReference type="ARBA" id="ARBA00004370"/>
    </source>
</evidence>
<dbReference type="GO" id="GO:1990063">
    <property type="term" value="C:Bam protein complex"/>
    <property type="evidence" value="ECO:0007669"/>
    <property type="project" value="TreeGrafter"/>
</dbReference>
<keyword evidence="6 8" id="KW-0472">Membrane</keyword>
<organism evidence="11 12">
    <name type="scientific">Buchnera aphidicola</name>
    <name type="common">Lipaphis pseudobrassicae</name>
    <dbReference type="NCBI Taxonomy" id="1258543"/>
    <lineage>
        <taxon>Bacteria</taxon>
        <taxon>Pseudomonadati</taxon>
        <taxon>Pseudomonadota</taxon>
        <taxon>Gammaproteobacteria</taxon>
        <taxon>Enterobacterales</taxon>
        <taxon>Erwiniaceae</taxon>
        <taxon>Buchnera</taxon>
    </lineage>
</organism>
<comment type="function">
    <text evidence="8">Part of the outer membrane protein assembly complex, which is involved in assembly and insertion of beta-barrel proteins into the outer membrane. Constitutes, with BamD, the core component of the assembly machinery.</text>
</comment>
<feature type="domain" description="POTRA" evidence="10">
    <location>
        <begin position="92"/>
        <end position="172"/>
    </location>
</feature>
<evidence type="ECO:0000313" key="12">
    <source>
        <dbReference type="Proteomes" id="UP000298564"/>
    </source>
</evidence>
<evidence type="ECO:0000256" key="7">
    <source>
        <dbReference type="ARBA" id="ARBA00023237"/>
    </source>
</evidence>
<dbReference type="InterPro" id="IPR000184">
    <property type="entry name" value="Bac_surfAg_D15"/>
</dbReference>
<dbReference type="PROSITE" id="PS51779">
    <property type="entry name" value="POTRA"/>
    <property type="match status" value="5"/>
</dbReference>
<feature type="domain" description="POTRA" evidence="10">
    <location>
        <begin position="347"/>
        <end position="421"/>
    </location>
</feature>
<dbReference type="Proteomes" id="UP000298564">
    <property type="component" value="Chromosome"/>
</dbReference>
<name>A0A4D6Y072_9GAMM</name>
<proteinExistence type="inferred from homology"/>
<reference evidence="11 12" key="2">
    <citation type="submission" date="2019-05" db="EMBL/GenBank/DDBJ databases">
        <title>Genome evolution of the obligate endosymbiont Buchnera aphidicola.</title>
        <authorList>
            <person name="Moran N.A."/>
        </authorList>
    </citation>
    <scope>NUCLEOTIDE SEQUENCE [LARGE SCALE GENOMIC DNA]</scope>
    <source>
        <strain evidence="11 12">Lps</strain>
    </source>
</reference>
<dbReference type="NCBIfam" id="TIGR03303">
    <property type="entry name" value="OM_YaeT"/>
    <property type="match status" value="1"/>
</dbReference>
<dbReference type="InterPro" id="IPR010827">
    <property type="entry name" value="BamA/TamA_POTRA"/>
</dbReference>
<dbReference type="Gene3D" id="3.10.20.310">
    <property type="entry name" value="membrane protein fhac"/>
    <property type="match status" value="5"/>
</dbReference>